<sequence>MPPKPIANLTKGEDKKDDDEDQVYLDESKTAAVNCKGKVILKLTSGEEDIDFK</sequence>
<name>A0A2K3NWY0_TRIPR</name>
<evidence type="ECO:0000256" key="1">
    <source>
        <dbReference type="SAM" id="MobiDB-lite"/>
    </source>
</evidence>
<evidence type="ECO:0000313" key="3">
    <source>
        <dbReference type="Proteomes" id="UP000236291"/>
    </source>
</evidence>
<dbReference type="Proteomes" id="UP000236291">
    <property type="component" value="Unassembled WGS sequence"/>
</dbReference>
<accession>A0A2K3NWY0</accession>
<reference evidence="2 3" key="1">
    <citation type="journal article" date="2014" name="Am. J. Bot.">
        <title>Genome assembly and annotation for red clover (Trifolium pratense; Fabaceae).</title>
        <authorList>
            <person name="Istvanek J."/>
            <person name="Jaros M."/>
            <person name="Krenek A."/>
            <person name="Repkova J."/>
        </authorList>
    </citation>
    <scope>NUCLEOTIDE SEQUENCE [LARGE SCALE GENOMIC DNA]</scope>
    <source>
        <strain evidence="3">cv. Tatra</strain>
        <tissue evidence="2">Young leaves</tissue>
    </source>
</reference>
<dbReference type="AlphaFoldDB" id="A0A2K3NWY0"/>
<comment type="caution">
    <text evidence="2">The sequence shown here is derived from an EMBL/GenBank/DDBJ whole genome shotgun (WGS) entry which is preliminary data.</text>
</comment>
<proteinExistence type="predicted"/>
<feature type="region of interest" description="Disordered" evidence="1">
    <location>
        <begin position="1"/>
        <end position="22"/>
    </location>
</feature>
<evidence type="ECO:0000313" key="2">
    <source>
        <dbReference type="EMBL" id="PNY07540.1"/>
    </source>
</evidence>
<organism evidence="2 3">
    <name type="scientific">Trifolium pratense</name>
    <name type="common">Red clover</name>
    <dbReference type="NCBI Taxonomy" id="57577"/>
    <lineage>
        <taxon>Eukaryota</taxon>
        <taxon>Viridiplantae</taxon>
        <taxon>Streptophyta</taxon>
        <taxon>Embryophyta</taxon>
        <taxon>Tracheophyta</taxon>
        <taxon>Spermatophyta</taxon>
        <taxon>Magnoliopsida</taxon>
        <taxon>eudicotyledons</taxon>
        <taxon>Gunneridae</taxon>
        <taxon>Pentapetalae</taxon>
        <taxon>rosids</taxon>
        <taxon>fabids</taxon>
        <taxon>Fabales</taxon>
        <taxon>Fabaceae</taxon>
        <taxon>Papilionoideae</taxon>
        <taxon>50 kb inversion clade</taxon>
        <taxon>NPAAA clade</taxon>
        <taxon>Hologalegina</taxon>
        <taxon>IRL clade</taxon>
        <taxon>Trifolieae</taxon>
        <taxon>Trifolium</taxon>
    </lineage>
</organism>
<dbReference type="EMBL" id="ASHM01001945">
    <property type="protein sequence ID" value="PNY07540.1"/>
    <property type="molecule type" value="Genomic_DNA"/>
</dbReference>
<reference evidence="2 3" key="2">
    <citation type="journal article" date="2017" name="Front. Plant Sci.">
        <title>Gene Classification and Mining of Molecular Markers Useful in Red Clover (Trifolium pratense) Breeding.</title>
        <authorList>
            <person name="Istvanek J."/>
            <person name="Dluhosova J."/>
            <person name="Dluhos P."/>
            <person name="Patkova L."/>
            <person name="Nedelnik J."/>
            <person name="Repkova J."/>
        </authorList>
    </citation>
    <scope>NUCLEOTIDE SEQUENCE [LARGE SCALE GENOMIC DNA]</scope>
    <source>
        <strain evidence="3">cv. Tatra</strain>
        <tissue evidence="2">Young leaves</tissue>
    </source>
</reference>
<protein>
    <submittedName>
        <fullName evidence="2">Uncharacterized protein</fullName>
    </submittedName>
</protein>
<gene>
    <name evidence="2" type="ORF">L195_g004039</name>
</gene>